<evidence type="ECO:0000313" key="17">
    <source>
        <dbReference type="Proteomes" id="UP000254069"/>
    </source>
</evidence>
<feature type="domain" description="TonB-dependent receptor plug" evidence="15">
    <location>
        <begin position="45"/>
        <end position="155"/>
    </location>
</feature>
<keyword evidence="8 10" id="KW-0472">Membrane</keyword>
<evidence type="ECO:0000256" key="2">
    <source>
        <dbReference type="ARBA" id="ARBA00022448"/>
    </source>
</evidence>
<evidence type="ECO:0000256" key="4">
    <source>
        <dbReference type="ARBA" id="ARBA00022692"/>
    </source>
</evidence>
<dbReference type="InterPro" id="IPR012910">
    <property type="entry name" value="Plug_dom"/>
</dbReference>
<dbReference type="PROSITE" id="PS01156">
    <property type="entry name" value="TONB_DEPENDENT_REC_2"/>
    <property type="match status" value="1"/>
</dbReference>
<dbReference type="GO" id="GO:0015344">
    <property type="term" value="F:siderophore uptake transmembrane transporter activity"/>
    <property type="evidence" value="ECO:0007669"/>
    <property type="project" value="TreeGrafter"/>
</dbReference>
<dbReference type="GO" id="GO:0009279">
    <property type="term" value="C:cell outer membrane"/>
    <property type="evidence" value="ECO:0007669"/>
    <property type="project" value="UniProtKB-SubCell"/>
</dbReference>
<keyword evidence="16" id="KW-0675">Receptor</keyword>
<keyword evidence="3 10" id="KW-1134">Transmembrane beta strand</keyword>
<keyword evidence="9 10" id="KW-0998">Cell outer membrane</keyword>
<dbReference type="PANTHER" id="PTHR30069">
    <property type="entry name" value="TONB-DEPENDENT OUTER MEMBRANE RECEPTOR"/>
    <property type="match status" value="1"/>
</dbReference>
<dbReference type="Pfam" id="PF07715">
    <property type="entry name" value="Plug"/>
    <property type="match status" value="1"/>
</dbReference>
<keyword evidence="2 10" id="KW-0813">Transport</keyword>
<dbReference type="SUPFAM" id="SSF56935">
    <property type="entry name" value="Porins"/>
    <property type="match status" value="1"/>
</dbReference>
<evidence type="ECO:0000256" key="10">
    <source>
        <dbReference type="PROSITE-ProRule" id="PRU01360"/>
    </source>
</evidence>
<evidence type="ECO:0000256" key="13">
    <source>
        <dbReference type="SAM" id="SignalP"/>
    </source>
</evidence>
<comment type="subcellular location">
    <subcellularLocation>
        <location evidence="1 10">Cell outer membrane</location>
        <topology evidence="1 10">Multi-pass membrane protein</topology>
    </subcellularLocation>
</comment>
<dbReference type="EMBL" id="UGYO01000001">
    <property type="protein sequence ID" value="SUI58631.1"/>
    <property type="molecule type" value="Genomic_DNA"/>
</dbReference>
<evidence type="ECO:0000256" key="9">
    <source>
        <dbReference type="ARBA" id="ARBA00023237"/>
    </source>
</evidence>
<dbReference type="InterPro" id="IPR010917">
    <property type="entry name" value="TonB_rcpt_CS"/>
</dbReference>
<evidence type="ECO:0000256" key="3">
    <source>
        <dbReference type="ARBA" id="ARBA00022452"/>
    </source>
</evidence>
<organism evidence="16 17">
    <name type="scientific">Shewanella algae</name>
    <dbReference type="NCBI Taxonomy" id="38313"/>
    <lineage>
        <taxon>Bacteria</taxon>
        <taxon>Pseudomonadati</taxon>
        <taxon>Pseudomonadota</taxon>
        <taxon>Gammaproteobacteria</taxon>
        <taxon>Alteromonadales</taxon>
        <taxon>Shewanellaceae</taxon>
        <taxon>Shewanella</taxon>
    </lineage>
</organism>
<dbReference type="RefSeq" id="WP_115389455.1">
    <property type="nucleotide sequence ID" value="NZ_JADZHC010000090.1"/>
</dbReference>
<evidence type="ECO:0000256" key="7">
    <source>
        <dbReference type="ARBA" id="ARBA00023077"/>
    </source>
</evidence>
<reference evidence="16 17" key="1">
    <citation type="submission" date="2018-06" db="EMBL/GenBank/DDBJ databases">
        <authorList>
            <consortium name="Pathogen Informatics"/>
            <person name="Doyle S."/>
        </authorList>
    </citation>
    <scope>NUCLEOTIDE SEQUENCE [LARGE SCALE GENOMIC DNA]</scope>
    <source>
        <strain evidence="16 17">NCTC10738</strain>
    </source>
</reference>
<evidence type="ECO:0000256" key="12">
    <source>
        <dbReference type="RuleBase" id="RU003357"/>
    </source>
</evidence>
<dbReference type="InterPro" id="IPR037066">
    <property type="entry name" value="Plug_dom_sf"/>
</dbReference>
<dbReference type="GO" id="GO:0044718">
    <property type="term" value="P:siderophore transmembrane transport"/>
    <property type="evidence" value="ECO:0007669"/>
    <property type="project" value="TreeGrafter"/>
</dbReference>
<evidence type="ECO:0000259" key="15">
    <source>
        <dbReference type="Pfam" id="PF07715"/>
    </source>
</evidence>
<evidence type="ECO:0000313" key="16">
    <source>
        <dbReference type="EMBL" id="SUI58631.1"/>
    </source>
</evidence>
<dbReference type="InterPro" id="IPR039426">
    <property type="entry name" value="TonB-dep_rcpt-like"/>
</dbReference>
<keyword evidence="17" id="KW-1185">Reference proteome</keyword>
<dbReference type="Proteomes" id="UP000254069">
    <property type="component" value="Unassembled WGS sequence"/>
</dbReference>
<feature type="short sequence motif" description="TonB C-terminal box" evidence="11">
    <location>
        <begin position="641"/>
        <end position="658"/>
    </location>
</feature>
<evidence type="ECO:0000256" key="8">
    <source>
        <dbReference type="ARBA" id="ARBA00023136"/>
    </source>
</evidence>
<keyword evidence="6" id="KW-0406">Ion transport</keyword>
<dbReference type="Pfam" id="PF00593">
    <property type="entry name" value="TonB_dep_Rec_b-barrel"/>
    <property type="match status" value="1"/>
</dbReference>
<accession>A0A379ZB58</accession>
<protein>
    <submittedName>
        <fullName evidence="16">Colicin I receptor</fullName>
    </submittedName>
</protein>
<dbReference type="Gene3D" id="2.40.170.20">
    <property type="entry name" value="TonB-dependent receptor, beta-barrel domain"/>
    <property type="match status" value="1"/>
</dbReference>
<sequence length="658" mass="73026">MSLCRISPLASAIAALFLIPAAQADEAPQDMEVIVVTASGYEQQLKDAPASISVLTREQLDSRFYRDITDAMLDVPGVVVTGGSDRRDISLRGMGSQYTLILVDGMRQSSRETRTNSDGPGVEGAWTPPLSAIDRIEVVRGPMSSLYGSDAIGGVINIITRKVPENWQGELRLDSTVQEHSESGNIYQGNFFVSGALIPDWLGLQLYGQYTKREEDQINGGYRGRDANNLSARFSLTPSDNHDIILEVSSAVQELDSTLGKTVAPLAPGESCGRYGCPASSTTEYESRKYSLAHTGRWEIGTSNTWVKYEEFENKSREMTIKNTDAQTSLVTGFGDSHTTTFGAAFNYQDLNDKTGNQIGDRSDISRRQWSVFAENEWRMSDTFALTAGLRMDDDENFGEHFSPRIYGVWDLTDSTTLKGGVSTGFRAPSLRQTVPDWGQVSRGGNMYGNPDLKPETSINYELGLHTGFGDNITTALTVFYNEFEDKITRVPCPESQCTDGPNQFGSDPTTYVNVDEAVTQGFELDFNYDINDDIQLSANYTYTDSEQKTGRYQGSPLNQLPKHLLQTSLNWQINDRWGSWARVHYRGEESQPTTGPSSSTLVAPSYTLVDIGANLQLMENLKLSAGIYNLLDKEITQDEYGYIEDGRRYWLGMTWSF</sequence>
<evidence type="ECO:0000259" key="14">
    <source>
        <dbReference type="Pfam" id="PF00593"/>
    </source>
</evidence>
<keyword evidence="5 13" id="KW-0732">Signal</keyword>
<comment type="similarity">
    <text evidence="10 12">Belongs to the TonB-dependent receptor family.</text>
</comment>
<dbReference type="AlphaFoldDB" id="A0A379ZB58"/>
<evidence type="ECO:0000256" key="6">
    <source>
        <dbReference type="ARBA" id="ARBA00023065"/>
    </source>
</evidence>
<evidence type="ECO:0000256" key="1">
    <source>
        <dbReference type="ARBA" id="ARBA00004571"/>
    </source>
</evidence>
<dbReference type="PANTHER" id="PTHR30069:SF53">
    <property type="entry name" value="COLICIN I RECEPTOR-RELATED"/>
    <property type="match status" value="1"/>
</dbReference>
<feature type="domain" description="TonB-dependent receptor-like beta-barrel" evidence="14">
    <location>
        <begin position="186"/>
        <end position="631"/>
    </location>
</feature>
<dbReference type="InterPro" id="IPR000531">
    <property type="entry name" value="Beta-barrel_TonB"/>
</dbReference>
<dbReference type="CDD" id="cd01347">
    <property type="entry name" value="ligand_gated_channel"/>
    <property type="match status" value="1"/>
</dbReference>
<evidence type="ECO:0000256" key="11">
    <source>
        <dbReference type="PROSITE-ProRule" id="PRU10144"/>
    </source>
</evidence>
<keyword evidence="4 10" id="KW-0812">Transmembrane</keyword>
<evidence type="ECO:0000256" key="5">
    <source>
        <dbReference type="ARBA" id="ARBA00022729"/>
    </source>
</evidence>
<dbReference type="PROSITE" id="PS52016">
    <property type="entry name" value="TONB_DEPENDENT_REC_3"/>
    <property type="match status" value="1"/>
</dbReference>
<proteinExistence type="inferred from homology"/>
<gene>
    <name evidence="16" type="primary">cirA_4</name>
    <name evidence="16" type="ORF">NCTC10738_01442</name>
</gene>
<name>A0A379ZB58_9GAMM</name>
<dbReference type="Gene3D" id="2.170.130.10">
    <property type="entry name" value="TonB-dependent receptor, plug domain"/>
    <property type="match status" value="1"/>
</dbReference>
<feature type="signal peptide" evidence="13">
    <location>
        <begin position="1"/>
        <end position="24"/>
    </location>
</feature>
<dbReference type="InterPro" id="IPR036942">
    <property type="entry name" value="Beta-barrel_TonB_sf"/>
</dbReference>
<dbReference type="NCBIfam" id="NF010010">
    <property type="entry name" value="PRK13483.1"/>
    <property type="match status" value="1"/>
</dbReference>
<feature type="chain" id="PRO_5016838382" evidence="13">
    <location>
        <begin position="25"/>
        <end position="658"/>
    </location>
</feature>
<keyword evidence="7 12" id="KW-0798">TonB box</keyword>